<evidence type="ECO:0000256" key="5">
    <source>
        <dbReference type="SAM" id="SignalP"/>
    </source>
</evidence>
<feature type="chain" id="PRO_5045602893" evidence="5">
    <location>
        <begin position="29"/>
        <end position="344"/>
    </location>
</feature>
<sequence>MNTRRPLIRSTATAGALALAAVTLSACGSDSSGDGGKVSVVASFYPMEFLAKEIGGEHVSVSALTKPGGEPHDLELSPKQVGELGEADLVVYLKGLQPAVDTAVEQSEVKYKAEATSFTELEEHGEAVHGEEEHAGEEHGEEEHGEEEHGHGEEEHAEEEEGHEGHDHSAGSADPHIWLDPTRYAEVAEGVGTQLAKADPEHKAYYEKRTAALVKRLTTLDKDFKSGLETKKTDTFITTHAAFGYLAERYGLHEEAISGVDPESGSVSGAHMKELHKVAREDDVSTVFFESNASDATAKTLAEDLDLKTGVLSPLESVQDAEKDDYFSVMRANLAALRTALDAK</sequence>
<gene>
    <name evidence="6" type="ORF">LHJ74_10580</name>
</gene>
<organism evidence="6 7">
    <name type="scientific">Streptomyces gossypii</name>
    <dbReference type="NCBI Taxonomy" id="2883101"/>
    <lineage>
        <taxon>Bacteria</taxon>
        <taxon>Bacillati</taxon>
        <taxon>Actinomycetota</taxon>
        <taxon>Actinomycetes</taxon>
        <taxon>Kitasatosporales</taxon>
        <taxon>Streptomycetaceae</taxon>
        <taxon>Streptomyces</taxon>
    </lineage>
</organism>
<comment type="caution">
    <text evidence="6">The sequence shown here is derived from an EMBL/GenBank/DDBJ whole genome shotgun (WGS) entry which is preliminary data.</text>
</comment>
<accession>A0ABT2JRH7</accession>
<evidence type="ECO:0000256" key="4">
    <source>
        <dbReference type="SAM" id="MobiDB-lite"/>
    </source>
</evidence>
<feature type="signal peptide" evidence="5">
    <location>
        <begin position="1"/>
        <end position="28"/>
    </location>
</feature>
<dbReference type="Proteomes" id="UP001156389">
    <property type="component" value="Unassembled WGS sequence"/>
</dbReference>
<comment type="similarity">
    <text evidence="1">Belongs to the bacterial solute-binding protein 9 family.</text>
</comment>
<dbReference type="PANTHER" id="PTHR42953">
    <property type="entry name" value="HIGH-AFFINITY ZINC UPTAKE SYSTEM PROTEIN ZNUA-RELATED"/>
    <property type="match status" value="1"/>
</dbReference>
<evidence type="ECO:0000256" key="2">
    <source>
        <dbReference type="ARBA" id="ARBA00022448"/>
    </source>
</evidence>
<evidence type="ECO:0000256" key="1">
    <source>
        <dbReference type="ARBA" id="ARBA00011028"/>
    </source>
</evidence>
<dbReference type="PROSITE" id="PS51257">
    <property type="entry name" value="PROKAR_LIPOPROTEIN"/>
    <property type="match status" value="1"/>
</dbReference>
<keyword evidence="7" id="KW-1185">Reference proteome</keyword>
<feature type="compositionally biased region" description="Basic and acidic residues" evidence="4">
    <location>
        <begin position="125"/>
        <end position="154"/>
    </location>
</feature>
<evidence type="ECO:0000256" key="3">
    <source>
        <dbReference type="ARBA" id="ARBA00022729"/>
    </source>
</evidence>
<dbReference type="EMBL" id="JAJAGO010000004">
    <property type="protein sequence ID" value="MCT2590351.1"/>
    <property type="molecule type" value="Genomic_DNA"/>
</dbReference>
<evidence type="ECO:0000313" key="6">
    <source>
        <dbReference type="EMBL" id="MCT2590351.1"/>
    </source>
</evidence>
<protein>
    <submittedName>
        <fullName evidence="6">Metal ABC transporter substrate-binding protein</fullName>
    </submittedName>
</protein>
<proteinExistence type="inferred from homology"/>
<name>A0ABT2JRH7_9ACTN</name>
<keyword evidence="2" id="KW-0813">Transport</keyword>
<reference evidence="6 7" key="1">
    <citation type="submission" date="2021-10" db="EMBL/GenBank/DDBJ databases">
        <title>Streptomyces gossypii sp. nov., isolated from soil collected from cotton field.</title>
        <authorList>
            <person name="Ge X."/>
            <person name="Chen X."/>
            <person name="Liu W."/>
        </authorList>
    </citation>
    <scope>NUCLEOTIDE SEQUENCE [LARGE SCALE GENOMIC DNA]</scope>
    <source>
        <strain evidence="6 7">N2-109</strain>
    </source>
</reference>
<dbReference type="InterPro" id="IPR050492">
    <property type="entry name" value="Bact_metal-bind_prot9"/>
</dbReference>
<evidence type="ECO:0000313" key="7">
    <source>
        <dbReference type="Proteomes" id="UP001156389"/>
    </source>
</evidence>
<keyword evidence="3 5" id="KW-0732">Signal</keyword>
<dbReference type="RefSeq" id="WP_260217653.1">
    <property type="nucleotide sequence ID" value="NZ_JAJAGO010000004.1"/>
</dbReference>
<dbReference type="PANTHER" id="PTHR42953:SF3">
    <property type="entry name" value="HIGH-AFFINITY ZINC UPTAKE SYSTEM PROTEIN ZNUA"/>
    <property type="match status" value="1"/>
</dbReference>
<dbReference type="Gene3D" id="3.40.50.1980">
    <property type="entry name" value="Nitrogenase molybdenum iron protein domain"/>
    <property type="match status" value="2"/>
</dbReference>
<dbReference type="Pfam" id="PF01297">
    <property type="entry name" value="ZnuA"/>
    <property type="match status" value="1"/>
</dbReference>
<feature type="region of interest" description="Disordered" evidence="4">
    <location>
        <begin position="125"/>
        <end position="176"/>
    </location>
</feature>
<dbReference type="InterPro" id="IPR006127">
    <property type="entry name" value="ZnuA-like"/>
</dbReference>
<dbReference type="SUPFAM" id="SSF53807">
    <property type="entry name" value="Helical backbone' metal receptor"/>
    <property type="match status" value="1"/>
</dbReference>